<dbReference type="EMBL" id="FOMR01000003">
    <property type="protein sequence ID" value="SFD70490.1"/>
    <property type="molecule type" value="Genomic_DNA"/>
</dbReference>
<feature type="transmembrane region" description="Helical" evidence="1">
    <location>
        <begin position="9"/>
        <end position="26"/>
    </location>
</feature>
<evidence type="ECO:0000313" key="4">
    <source>
        <dbReference type="Proteomes" id="UP000199474"/>
    </source>
</evidence>
<keyword evidence="4" id="KW-1185">Reference proteome</keyword>
<name>A0A1I1UR81_9BACI</name>
<dbReference type="Pfam" id="PF09648">
    <property type="entry name" value="YycI"/>
    <property type="match status" value="1"/>
</dbReference>
<evidence type="ECO:0000259" key="2">
    <source>
        <dbReference type="Pfam" id="PF09648"/>
    </source>
</evidence>
<protein>
    <submittedName>
        <fullName evidence="3">Two-component signal transduction system YycFG, regulatory protein YycI</fullName>
    </submittedName>
</protein>
<accession>A0A1I1UR81</accession>
<dbReference type="STRING" id="640948.SAMN05216238_103226"/>
<proteinExistence type="predicted"/>
<dbReference type="GO" id="GO:0016020">
    <property type="term" value="C:membrane"/>
    <property type="evidence" value="ECO:0007669"/>
    <property type="project" value="InterPro"/>
</dbReference>
<keyword evidence="1" id="KW-1133">Transmembrane helix</keyword>
<evidence type="ECO:0000313" key="3">
    <source>
        <dbReference type="EMBL" id="SFD70490.1"/>
    </source>
</evidence>
<dbReference type="InterPro" id="IPR018604">
    <property type="entry name" value="YycI-like"/>
</dbReference>
<organism evidence="3 4">
    <name type="scientific">Lentibacillus persicus</name>
    <dbReference type="NCBI Taxonomy" id="640948"/>
    <lineage>
        <taxon>Bacteria</taxon>
        <taxon>Bacillati</taxon>
        <taxon>Bacillota</taxon>
        <taxon>Bacilli</taxon>
        <taxon>Bacillales</taxon>
        <taxon>Bacillaceae</taxon>
        <taxon>Lentibacillus</taxon>
    </lineage>
</organism>
<dbReference type="Gene3D" id="2.40.128.690">
    <property type="entry name" value="YycH protein, domain 3-like"/>
    <property type="match status" value="1"/>
</dbReference>
<dbReference type="RefSeq" id="WP_177183359.1">
    <property type="nucleotide sequence ID" value="NZ_FOMR01000003.1"/>
</dbReference>
<dbReference type="Proteomes" id="UP000199474">
    <property type="component" value="Unassembled WGS sequence"/>
</dbReference>
<keyword evidence="1" id="KW-0472">Membrane</keyword>
<dbReference type="AlphaFoldDB" id="A0A1I1UR81"/>
<sequence length="305" mass="35303">MQWKQIKTLFILCFLVLNVYLLLMLYDKQTQSEYALPDTSDSTFDQKLESENISISATLPNGDFNVPYLSLDRKSFTEEELAFFEEADNQEAEVINENFILSHFENPISIPEDADSSLVSDLVKSNILLADNYRFSSWNKDMNVLIFFQEKNELPIYYNQSGIVLVYLNEENEMIFYTQTMLGDDESPEEESLIEPMEAIRTLFNENRLQNGDEITEVNMGYHTRIPLETGEQGFSPTWTVTVNDEENFYVNAIENQVGSNDELDFLKESVDSTIERVQKLEESDLTEFLLSHLNQKLSSNQQSE</sequence>
<reference evidence="4" key="1">
    <citation type="submission" date="2016-10" db="EMBL/GenBank/DDBJ databases">
        <authorList>
            <person name="Varghese N."/>
            <person name="Submissions S."/>
        </authorList>
    </citation>
    <scope>NUCLEOTIDE SEQUENCE [LARGE SCALE GENOMIC DNA]</scope>
    <source>
        <strain evidence="4">DSM 22530</strain>
    </source>
</reference>
<evidence type="ECO:0000256" key="1">
    <source>
        <dbReference type="SAM" id="Phobius"/>
    </source>
</evidence>
<feature type="domain" description="Regulatory protein YycH-like" evidence="2">
    <location>
        <begin position="39"/>
        <end position="254"/>
    </location>
</feature>
<gene>
    <name evidence="3" type="ORF">SAMN05216238_103226</name>
</gene>
<keyword evidence="1" id="KW-0812">Transmembrane</keyword>